<keyword evidence="4 12" id="KW-0347">Helicase</keyword>
<dbReference type="Pfam" id="PF13361">
    <property type="entry name" value="UvrD_C"/>
    <property type="match status" value="1"/>
</dbReference>
<sequence>MPSTTSSAVSERAAYLRAAEQLKGNAGQWAAYESKAHCVVLAGPGSGKTKTLAAKVARMLAEDVHEPRGLACITYNNECARELEDRLAALGVEPGGRVFIGTVHSFSMTQIILPYAKTAKLGLPDNVGVATETQRNRALAAAYESTIGGPGNPDEMSFPLSNYRRTHIDRTAAAWRDTSPRMAALAEAYEAELRAQGVIDFDDMPRLAFAALKQNAWLGQALLAKFPILVVDEYQDLGTALHRMVLGLCFKAGIRLFAVGDLDQSIYGFAGAKPGLLHKLSERDDVETIQLKLNYRSGTKIVAAAQAALGEDRNYKAADDDTVSDVFIERLAGNYLAQARALINTLLPKALERHEDLSYKNVAVLYQAAWVGDEVFAAAAAAGIPTVRSDKKSLYPKTSRLMQWLEQCSHWCCDGWKSGKPRFSRLARDGQRLFAQALWGEAQVLAFHRQLLACLWERRDGAVRLTDWLDAVEAAVVDPMAAACPDLNDEIEAFTAFAARVSDGGPHSGMSLSEFAGVGDFGDRLTLSSLHSSKGREFDIVFLFGADDQRLPAGAENRRLFYVGFTRAKREIHLTHKIGSPSPFVKEVEAHLAAADDD</sequence>
<feature type="binding site" evidence="12">
    <location>
        <begin position="42"/>
        <end position="49"/>
    </location>
    <ligand>
        <name>ATP</name>
        <dbReference type="ChEBI" id="CHEBI:30616"/>
    </ligand>
</feature>
<keyword evidence="3 12" id="KW-0378">Hydrolase</keyword>
<keyword evidence="5 12" id="KW-0067">ATP-binding</keyword>
<comment type="catalytic activity">
    <reaction evidence="8">
        <text>Couples ATP hydrolysis with the unwinding of duplex DNA by translocating in the 3'-5' direction.</text>
        <dbReference type="EC" id="5.6.2.4"/>
    </reaction>
</comment>
<accession>A0ABU2AE97</accession>
<protein>
    <recommendedName>
        <fullName evidence="9">DNA 3'-5' helicase</fullName>
        <ecNumber evidence="9">5.6.2.4</ecNumber>
    </recommendedName>
    <alternativeName>
        <fullName evidence="10">DNA 3'-5' helicase II</fullName>
    </alternativeName>
</protein>
<keyword evidence="6" id="KW-0238">DNA-binding</keyword>
<evidence type="ECO:0000256" key="7">
    <source>
        <dbReference type="ARBA" id="ARBA00023235"/>
    </source>
</evidence>
<dbReference type="CDD" id="cd17932">
    <property type="entry name" value="DEXQc_UvrD"/>
    <property type="match status" value="1"/>
</dbReference>
<organism evidence="14 15">
    <name type="scientific">Roseateles asaccharophilus</name>
    <dbReference type="NCBI Taxonomy" id="582607"/>
    <lineage>
        <taxon>Bacteria</taxon>
        <taxon>Pseudomonadati</taxon>
        <taxon>Pseudomonadota</taxon>
        <taxon>Betaproteobacteria</taxon>
        <taxon>Burkholderiales</taxon>
        <taxon>Sphaerotilaceae</taxon>
        <taxon>Roseateles</taxon>
    </lineage>
</organism>
<dbReference type="InterPro" id="IPR027417">
    <property type="entry name" value="P-loop_NTPase"/>
</dbReference>
<dbReference type="PANTHER" id="PTHR11070:SF2">
    <property type="entry name" value="ATP-DEPENDENT DNA HELICASE SRS2"/>
    <property type="match status" value="1"/>
</dbReference>
<evidence type="ECO:0000256" key="1">
    <source>
        <dbReference type="ARBA" id="ARBA00009922"/>
    </source>
</evidence>
<evidence type="ECO:0000256" key="4">
    <source>
        <dbReference type="ARBA" id="ARBA00022806"/>
    </source>
</evidence>
<dbReference type="PROSITE" id="PS51198">
    <property type="entry name" value="UVRD_HELICASE_ATP_BIND"/>
    <property type="match status" value="1"/>
</dbReference>
<dbReference type="Proteomes" id="UP001180825">
    <property type="component" value="Unassembled WGS sequence"/>
</dbReference>
<evidence type="ECO:0000256" key="3">
    <source>
        <dbReference type="ARBA" id="ARBA00022801"/>
    </source>
</evidence>
<dbReference type="Gene3D" id="1.10.10.160">
    <property type="match status" value="1"/>
</dbReference>
<evidence type="ECO:0000313" key="15">
    <source>
        <dbReference type="Proteomes" id="UP001180825"/>
    </source>
</evidence>
<evidence type="ECO:0000256" key="9">
    <source>
        <dbReference type="ARBA" id="ARBA00034808"/>
    </source>
</evidence>
<dbReference type="EMBL" id="JAVDXV010000007">
    <property type="protein sequence ID" value="MDR7334323.1"/>
    <property type="molecule type" value="Genomic_DNA"/>
</dbReference>
<dbReference type="InterPro" id="IPR014016">
    <property type="entry name" value="UvrD-like_ATP-bd"/>
</dbReference>
<keyword evidence="2 12" id="KW-0547">Nucleotide-binding</keyword>
<dbReference type="GO" id="GO:0016787">
    <property type="term" value="F:hydrolase activity"/>
    <property type="evidence" value="ECO:0007669"/>
    <property type="project" value="UniProtKB-KW"/>
</dbReference>
<dbReference type="InterPro" id="IPR013986">
    <property type="entry name" value="DExx_box_DNA_helicase_dom_sf"/>
</dbReference>
<reference evidence="14 15" key="1">
    <citation type="submission" date="2023-07" db="EMBL/GenBank/DDBJ databases">
        <title>Sorghum-associated microbial communities from plants grown in Nebraska, USA.</title>
        <authorList>
            <person name="Schachtman D."/>
        </authorList>
    </citation>
    <scope>NUCLEOTIDE SEQUENCE [LARGE SCALE GENOMIC DNA]</scope>
    <source>
        <strain evidence="14 15">BE316</strain>
    </source>
</reference>
<evidence type="ECO:0000259" key="13">
    <source>
        <dbReference type="PROSITE" id="PS51198"/>
    </source>
</evidence>
<comment type="catalytic activity">
    <reaction evidence="11">
        <text>ATP + H2O = ADP + phosphate + H(+)</text>
        <dbReference type="Rhea" id="RHEA:13065"/>
        <dbReference type="ChEBI" id="CHEBI:15377"/>
        <dbReference type="ChEBI" id="CHEBI:15378"/>
        <dbReference type="ChEBI" id="CHEBI:30616"/>
        <dbReference type="ChEBI" id="CHEBI:43474"/>
        <dbReference type="ChEBI" id="CHEBI:456216"/>
        <dbReference type="EC" id="5.6.2.4"/>
    </reaction>
</comment>
<dbReference type="InterPro" id="IPR014017">
    <property type="entry name" value="DNA_helicase_UvrD-like_C"/>
</dbReference>
<dbReference type="Pfam" id="PF00580">
    <property type="entry name" value="UvrD-helicase"/>
    <property type="match status" value="1"/>
</dbReference>
<dbReference type="Gene3D" id="3.40.50.300">
    <property type="entry name" value="P-loop containing nucleotide triphosphate hydrolases"/>
    <property type="match status" value="2"/>
</dbReference>
<evidence type="ECO:0000256" key="11">
    <source>
        <dbReference type="ARBA" id="ARBA00048988"/>
    </source>
</evidence>
<keyword evidence="15" id="KW-1185">Reference proteome</keyword>
<evidence type="ECO:0000256" key="10">
    <source>
        <dbReference type="ARBA" id="ARBA00034923"/>
    </source>
</evidence>
<evidence type="ECO:0000256" key="2">
    <source>
        <dbReference type="ARBA" id="ARBA00022741"/>
    </source>
</evidence>
<dbReference type="PANTHER" id="PTHR11070">
    <property type="entry name" value="UVRD / RECB / PCRA DNA HELICASE FAMILY MEMBER"/>
    <property type="match status" value="1"/>
</dbReference>
<gene>
    <name evidence="14" type="ORF">J2X21_003479</name>
</gene>
<feature type="domain" description="UvrD-like helicase ATP-binding" evidence="13">
    <location>
        <begin position="21"/>
        <end position="298"/>
    </location>
</feature>
<comment type="similarity">
    <text evidence="1">Belongs to the helicase family. UvrD subfamily.</text>
</comment>
<dbReference type="EC" id="5.6.2.4" evidence="9"/>
<evidence type="ECO:0000256" key="12">
    <source>
        <dbReference type="PROSITE-ProRule" id="PRU00560"/>
    </source>
</evidence>
<evidence type="ECO:0000256" key="6">
    <source>
        <dbReference type="ARBA" id="ARBA00023125"/>
    </source>
</evidence>
<dbReference type="GO" id="GO:0003678">
    <property type="term" value="F:DNA helicase activity"/>
    <property type="evidence" value="ECO:0007669"/>
    <property type="project" value="UniProtKB-EC"/>
</dbReference>
<keyword evidence="7" id="KW-0413">Isomerase</keyword>
<dbReference type="SUPFAM" id="SSF52540">
    <property type="entry name" value="P-loop containing nucleoside triphosphate hydrolases"/>
    <property type="match status" value="1"/>
</dbReference>
<evidence type="ECO:0000256" key="5">
    <source>
        <dbReference type="ARBA" id="ARBA00022840"/>
    </source>
</evidence>
<evidence type="ECO:0000256" key="8">
    <source>
        <dbReference type="ARBA" id="ARBA00034617"/>
    </source>
</evidence>
<dbReference type="InterPro" id="IPR000212">
    <property type="entry name" value="DNA_helicase_UvrD/REP"/>
</dbReference>
<comment type="caution">
    <text evidence="14">The sequence shown here is derived from an EMBL/GenBank/DDBJ whole genome shotgun (WGS) entry which is preliminary data.</text>
</comment>
<evidence type="ECO:0000313" key="14">
    <source>
        <dbReference type="EMBL" id="MDR7334323.1"/>
    </source>
</evidence>
<dbReference type="RefSeq" id="WP_310330667.1">
    <property type="nucleotide sequence ID" value="NZ_JAVDXV010000007.1"/>
</dbReference>
<proteinExistence type="inferred from homology"/>
<name>A0ABU2AE97_9BURK</name>